<keyword evidence="2" id="KW-0813">Transport</keyword>
<keyword evidence="8" id="KW-1185">Reference proteome</keyword>
<dbReference type="PANTHER" id="PTHR42711:SF5">
    <property type="entry name" value="ABC TRANSPORTER ATP-BINDING PROTEIN NATA"/>
    <property type="match status" value="1"/>
</dbReference>
<evidence type="ECO:0000256" key="4">
    <source>
        <dbReference type="ARBA" id="ARBA00022741"/>
    </source>
</evidence>
<sequence length="311" mass="35202">MSNLLEVSNVSKKYGQYTALDDVSLHVPKGSIFGLLGPNGAGKTTLIRIVNQITYPDKGTVMFNGKPLQPEHIAKIGYLPEERGLYKSMKVGEQALYLAQLKGLSKKEAKERLQYWFDRLGIGDWWNKKIQELSKGMAQKIQFVVTVLHKPDLLIFDEPFSGFDPINANIIKDEILHLRDQGATVIFSTHRMESVEELCDDIALIHKSRKMLDGKLVDIKRQHRSNTFEVGLDTTNHQALRTALEERYAVSDAGFKSLSDELKLRIRLQPGHSPNDLLHDLMSQATVTHFVELIPSVNDIFIQTVKDSDHE</sequence>
<evidence type="ECO:0000313" key="8">
    <source>
        <dbReference type="Proteomes" id="UP000182248"/>
    </source>
</evidence>
<dbReference type="EMBL" id="FPJE01000019">
    <property type="protein sequence ID" value="SFW67329.1"/>
    <property type="molecule type" value="Genomic_DNA"/>
</dbReference>
<dbReference type="PROSITE" id="PS50893">
    <property type="entry name" value="ABC_TRANSPORTER_2"/>
    <property type="match status" value="1"/>
</dbReference>
<evidence type="ECO:0000256" key="1">
    <source>
        <dbReference type="ARBA" id="ARBA00005417"/>
    </source>
</evidence>
<dbReference type="InterPro" id="IPR017871">
    <property type="entry name" value="ABC_transporter-like_CS"/>
</dbReference>
<dbReference type="RefSeq" id="WP_394333369.1">
    <property type="nucleotide sequence ID" value="NZ_FPJE01000019.1"/>
</dbReference>
<gene>
    <name evidence="7" type="ORF">SAMN02927921_03187</name>
</gene>
<evidence type="ECO:0000256" key="3">
    <source>
        <dbReference type="ARBA" id="ARBA00022458"/>
    </source>
</evidence>
<evidence type="ECO:0000259" key="6">
    <source>
        <dbReference type="PROSITE" id="PS50893"/>
    </source>
</evidence>
<proteinExistence type="inferred from homology"/>
<dbReference type="Proteomes" id="UP000182248">
    <property type="component" value="Unassembled WGS sequence"/>
</dbReference>
<dbReference type="InterPro" id="IPR050763">
    <property type="entry name" value="ABC_transporter_ATP-binding"/>
</dbReference>
<dbReference type="SUPFAM" id="SSF52540">
    <property type="entry name" value="P-loop containing nucleoside triphosphate hydrolases"/>
    <property type="match status" value="1"/>
</dbReference>
<dbReference type="PANTHER" id="PTHR42711">
    <property type="entry name" value="ABC TRANSPORTER ATP-BINDING PROTEIN"/>
    <property type="match status" value="1"/>
</dbReference>
<dbReference type="PROSITE" id="PS00211">
    <property type="entry name" value="ABC_TRANSPORTER_1"/>
    <property type="match status" value="1"/>
</dbReference>
<evidence type="ECO:0000256" key="2">
    <source>
        <dbReference type="ARBA" id="ARBA00022448"/>
    </source>
</evidence>
<feature type="domain" description="ABC transporter" evidence="6">
    <location>
        <begin position="5"/>
        <end position="232"/>
    </location>
</feature>
<evidence type="ECO:0000256" key="5">
    <source>
        <dbReference type="ARBA" id="ARBA00022840"/>
    </source>
</evidence>
<keyword evidence="4" id="KW-0547">Nucleotide-binding</keyword>
<dbReference type="Pfam" id="PF13732">
    <property type="entry name" value="DrrA1-3_C"/>
    <property type="match status" value="1"/>
</dbReference>
<accession>A0A1K1R5Y3</accession>
<keyword evidence="3" id="KW-0536">Nodulation</keyword>
<dbReference type="GO" id="GO:0016887">
    <property type="term" value="F:ATP hydrolysis activity"/>
    <property type="evidence" value="ECO:0007669"/>
    <property type="project" value="InterPro"/>
</dbReference>
<organism evidence="7 8">
    <name type="scientific">Sinomicrobium oceani</name>
    <dbReference type="NCBI Taxonomy" id="1150368"/>
    <lineage>
        <taxon>Bacteria</taxon>
        <taxon>Pseudomonadati</taxon>
        <taxon>Bacteroidota</taxon>
        <taxon>Flavobacteriia</taxon>
        <taxon>Flavobacteriales</taxon>
        <taxon>Flavobacteriaceae</taxon>
        <taxon>Sinomicrobium</taxon>
    </lineage>
</organism>
<dbReference type="GO" id="GO:0005524">
    <property type="term" value="F:ATP binding"/>
    <property type="evidence" value="ECO:0007669"/>
    <property type="project" value="UniProtKB-KW"/>
</dbReference>
<dbReference type="InterPro" id="IPR003593">
    <property type="entry name" value="AAA+_ATPase"/>
</dbReference>
<dbReference type="SMART" id="SM00382">
    <property type="entry name" value="AAA"/>
    <property type="match status" value="1"/>
</dbReference>
<dbReference type="Pfam" id="PF00005">
    <property type="entry name" value="ABC_tran"/>
    <property type="match status" value="1"/>
</dbReference>
<dbReference type="AlphaFoldDB" id="A0A1K1R5Y3"/>
<evidence type="ECO:0000313" key="7">
    <source>
        <dbReference type="EMBL" id="SFW67329.1"/>
    </source>
</evidence>
<dbReference type="STRING" id="1150368.SAMN02927921_03187"/>
<name>A0A1K1R5Y3_9FLAO</name>
<dbReference type="CDD" id="cd03269">
    <property type="entry name" value="ABC_putative_ATPase"/>
    <property type="match status" value="1"/>
</dbReference>
<keyword evidence="5 7" id="KW-0067">ATP-binding</keyword>
<protein>
    <submittedName>
        <fullName evidence="7">ABC-2 type transport system ATP-binding protein</fullName>
    </submittedName>
</protein>
<dbReference type="Gene3D" id="3.40.50.300">
    <property type="entry name" value="P-loop containing nucleotide triphosphate hydrolases"/>
    <property type="match status" value="1"/>
</dbReference>
<dbReference type="InterPro" id="IPR025302">
    <property type="entry name" value="DrrA1/2-like_C"/>
</dbReference>
<reference evidence="7 8" key="1">
    <citation type="submission" date="2016-11" db="EMBL/GenBank/DDBJ databases">
        <authorList>
            <person name="Jaros S."/>
            <person name="Januszkiewicz K."/>
            <person name="Wedrychowicz H."/>
        </authorList>
    </citation>
    <scope>NUCLEOTIDE SEQUENCE [LARGE SCALE GENOMIC DNA]</scope>
    <source>
        <strain evidence="7 8">CGMCC 1.12145</strain>
    </source>
</reference>
<dbReference type="InterPro" id="IPR003439">
    <property type="entry name" value="ABC_transporter-like_ATP-bd"/>
</dbReference>
<comment type="similarity">
    <text evidence="1">Belongs to the ABC transporter superfamily.</text>
</comment>
<dbReference type="InterPro" id="IPR027417">
    <property type="entry name" value="P-loop_NTPase"/>
</dbReference>